<proteinExistence type="predicted"/>
<name>A0A5Q0QEN0_9SPHI</name>
<keyword evidence="4" id="KW-1185">Reference proteome</keyword>
<dbReference type="GO" id="GO:0008610">
    <property type="term" value="P:lipid biosynthetic process"/>
    <property type="evidence" value="ECO:0007669"/>
    <property type="project" value="UniProtKB-ARBA"/>
</dbReference>
<feature type="transmembrane region" description="Helical" evidence="1">
    <location>
        <begin position="39"/>
        <end position="60"/>
    </location>
</feature>
<dbReference type="PANTHER" id="PTHR19353">
    <property type="entry name" value="FATTY ACID DESATURASE 2"/>
    <property type="match status" value="1"/>
</dbReference>
<evidence type="ECO:0000256" key="1">
    <source>
        <dbReference type="SAM" id="Phobius"/>
    </source>
</evidence>
<dbReference type="PANTHER" id="PTHR19353:SF19">
    <property type="entry name" value="DELTA(5) FATTY ACID DESATURASE C-RELATED"/>
    <property type="match status" value="1"/>
</dbReference>
<gene>
    <name evidence="3" type="ORF">GFH32_06585</name>
</gene>
<dbReference type="InterPro" id="IPR005804">
    <property type="entry name" value="FA_desaturase_dom"/>
</dbReference>
<dbReference type="AlphaFoldDB" id="A0A5Q0QEN0"/>
<organism evidence="3 4">
    <name type="scientific">Sphingobacterium zhuxiongii</name>
    <dbReference type="NCBI Taxonomy" id="2662364"/>
    <lineage>
        <taxon>Bacteria</taxon>
        <taxon>Pseudomonadati</taxon>
        <taxon>Bacteroidota</taxon>
        <taxon>Sphingobacteriia</taxon>
        <taxon>Sphingobacteriales</taxon>
        <taxon>Sphingobacteriaceae</taxon>
        <taxon>Sphingobacterium</taxon>
    </lineage>
</organism>
<dbReference type="InterPro" id="IPR012171">
    <property type="entry name" value="Fatty_acid_desaturase"/>
</dbReference>
<dbReference type="CDD" id="cd03506">
    <property type="entry name" value="Delta6-FADS-like"/>
    <property type="match status" value="1"/>
</dbReference>
<dbReference type="GO" id="GO:0016020">
    <property type="term" value="C:membrane"/>
    <property type="evidence" value="ECO:0007669"/>
    <property type="project" value="TreeGrafter"/>
</dbReference>
<dbReference type="KEGG" id="sphe:GFH32_06585"/>
<feature type="transmembrane region" description="Helical" evidence="1">
    <location>
        <begin position="66"/>
        <end position="87"/>
    </location>
</feature>
<dbReference type="PIRSF" id="PIRSF015921">
    <property type="entry name" value="FA_sphinglp_des"/>
    <property type="match status" value="1"/>
</dbReference>
<evidence type="ECO:0000313" key="4">
    <source>
        <dbReference type="Proteomes" id="UP000326921"/>
    </source>
</evidence>
<protein>
    <submittedName>
        <fullName evidence="3">Acyl-CoA desaturase</fullName>
    </submittedName>
</protein>
<sequence>MPSPIKFIKPSSEFSKTLKNKVNAYFSDLSIRKEGNMSLMLKGFLLILALLVNYIILVFFTPVSYIAIPLCVILGLNLAAIGFNIMHDAGHDTFSSNKTLNNVLSYSLNLLGGNIYLWKLKHNISHHTFTNINGSDHDIEIKFMRVTEDQPLKGIHRYQSFYFLFLYSISYLAWIFYQDYEKYFRKKLSKESKEFNLPMKEKIIFWVSKAIHFVIFLVIPIYVVGFQNAMIGILIASLVCGLALATVFQLAHVVHGTEFKNESDSTIDEEWMVHQLQSTSNFATKSRILTWLLGGLNFQVEHHLFPKISHVHYPRLNSIIRETCKDYGVSYHEHRTFFGAFRSHYSVIHAMSR</sequence>
<feature type="transmembrane region" description="Helical" evidence="1">
    <location>
        <begin position="229"/>
        <end position="251"/>
    </location>
</feature>
<dbReference type="Pfam" id="PF00487">
    <property type="entry name" value="FA_desaturase"/>
    <property type="match status" value="1"/>
</dbReference>
<feature type="domain" description="Fatty acid desaturase" evidence="2">
    <location>
        <begin position="66"/>
        <end position="333"/>
    </location>
</feature>
<dbReference type="Proteomes" id="UP000326921">
    <property type="component" value="Chromosome"/>
</dbReference>
<keyword evidence="1" id="KW-0472">Membrane</keyword>
<evidence type="ECO:0000313" key="3">
    <source>
        <dbReference type="EMBL" id="QGA26002.1"/>
    </source>
</evidence>
<keyword evidence="1" id="KW-0812">Transmembrane</keyword>
<reference evidence="3 4" key="1">
    <citation type="submission" date="2019-10" db="EMBL/GenBank/DDBJ databases">
        <authorList>
            <person name="Dong K."/>
        </authorList>
    </citation>
    <scope>NUCLEOTIDE SEQUENCE [LARGE SCALE GENOMIC DNA]</scope>
    <source>
        <strain evidence="4">dk4302</strain>
    </source>
</reference>
<keyword evidence="1" id="KW-1133">Transmembrane helix</keyword>
<evidence type="ECO:0000259" key="2">
    <source>
        <dbReference type="Pfam" id="PF00487"/>
    </source>
</evidence>
<dbReference type="EMBL" id="CP045652">
    <property type="protein sequence ID" value="QGA26002.1"/>
    <property type="molecule type" value="Genomic_DNA"/>
</dbReference>
<dbReference type="GO" id="GO:0016717">
    <property type="term" value="F:oxidoreductase activity, acting on paired donors, with oxidation of a pair of donors resulting in the reduction of molecular oxygen to two molecules of water"/>
    <property type="evidence" value="ECO:0007669"/>
    <property type="project" value="TreeGrafter"/>
</dbReference>
<feature type="transmembrane region" description="Helical" evidence="1">
    <location>
        <begin position="99"/>
        <end position="118"/>
    </location>
</feature>
<feature type="transmembrane region" description="Helical" evidence="1">
    <location>
        <begin position="160"/>
        <end position="177"/>
    </location>
</feature>
<feature type="transmembrane region" description="Helical" evidence="1">
    <location>
        <begin position="203"/>
        <end position="223"/>
    </location>
</feature>
<accession>A0A5Q0QEN0</accession>